<dbReference type="OMA" id="RPLKWIM"/>
<dbReference type="Proteomes" id="UP000016933">
    <property type="component" value="Unassembled WGS sequence"/>
</dbReference>
<gene>
    <name evidence="2" type="ORF">DOTSEDRAFT_72245</name>
</gene>
<accession>N1PQL7</accession>
<reference evidence="3" key="1">
    <citation type="journal article" date="2012" name="PLoS Genet.">
        <title>The genomes of the fungal plant pathogens Cladosporium fulvum and Dothistroma septosporum reveal adaptation to different hosts and lifestyles but also signatures of common ancestry.</title>
        <authorList>
            <person name="de Wit P.J.G.M."/>
            <person name="van der Burgt A."/>
            <person name="Oekmen B."/>
            <person name="Stergiopoulos I."/>
            <person name="Abd-Elsalam K.A."/>
            <person name="Aerts A.L."/>
            <person name="Bahkali A.H."/>
            <person name="Beenen H.G."/>
            <person name="Chettri P."/>
            <person name="Cox M.P."/>
            <person name="Datema E."/>
            <person name="de Vries R.P."/>
            <person name="Dhillon B."/>
            <person name="Ganley A.R."/>
            <person name="Griffiths S.A."/>
            <person name="Guo Y."/>
            <person name="Hamelin R.C."/>
            <person name="Henrissat B."/>
            <person name="Kabir M.S."/>
            <person name="Jashni M.K."/>
            <person name="Kema G."/>
            <person name="Klaubauf S."/>
            <person name="Lapidus A."/>
            <person name="Levasseur A."/>
            <person name="Lindquist E."/>
            <person name="Mehrabi R."/>
            <person name="Ohm R.A."/>
            <person name="Owen T.J."/>
            <person name="Salamov A."/>
            <person name="Schwelm A."/>
            <person name="Schijlen E."/>
            <person name="Sun H."/>
            <person name="van den Burg H.A."/>
            <person name="van Ham R.C.H.J."/>
            <person name="Zhang S."/>
            <person name="Goodwin S.B."/>
            <person name="Grigoriev I.V."/>
            <person name="Collemare J."/>
            <person name="Bradshaw R.E."/>
        </authorList>
    </citation>
    <scope>NUCLEOTIDE SEQUENCE [LARGE SCALE GENOMIC DNA]</scope>
    <source>
        <strain evidence="3">NZE10 / CBS 128990</strain>
    </source>
</reference>
<feature type="region of interest" description="Disordered" evidence="1">
    <location>
        <begin position="97"/>
        <end position="123"/>
    </location>
</feature>
<organism evidence="2 3">
    <name type="scientific">Dothistroma septosporum (strain NZE10 / CBS 128990)</name>
    <name type="common">Red band needle blight fungus</name>
    <name type="synonym">Mycosphaerella pini</name>
    <dbReference type="NCBI Taxonomy" id="675120"/>
    <lineage>
        <taxon>Eukaryota</taxon>
        <taxon>Fungi</taxon>
        <taxon>Dikarya</taxon>
        <taxon>Ascomycota</taxon>
        <taxon>Pezizomycotina</taxon>
        <taxon>Dothideomycetes</taxon>
        <taxon>Dothideomycetidae</taxon>
        <taxon>Mycosphaerellales</taxon>
        <taxon>Mycosphaerellaceae</taxon>
        <taxon>Dothistroma</taxon>
    </lineage>
</organism>
<evidence type="ECO:0000313" key="3">
    <source>
        <dbReference type="Proteomes" id="UP000016933"/>
    </source>
</evidence>
<protein>
    <submittedName>
        <fullName evidence="2">Uncharacterized protein</fullName>
    </submittedName>
</protein>
<dbReference type="HOGENOM" id="CLU_1865079_0_0_1"/>
<evidence type="ECO:0000256" key="1">
    <source>
        <dbReference type="SAM" id="MobiDB-lite"/>
    </source>
</evidence>
<sequence length="137" mass="14436">MSTSTQATKPKPTPGAANNSSWNAAPFAFAPNTNTMDPTTMPSAQAEAARQKSAAVMAALKRGDEAEANRLMGKENNTQGQLVPPRPLKWIMRKLTGGKKQEGNGVELGKEGGDSLASSVDRESIIVGNKKDDGVVR</sequence>
<feature type="compositionally biased region" description="Low complexity" evidence="1">
    <location>
        <begin position="16"/>
        <end position="54"/>
    </location>
</feature>
<reference evidence="2 3" key="2">
    <citation type="journal article" date="2012" name="PLoS Pathog.">
        <title>Diverse lifestyles and strategies of plant pathogenesis encoded in the genomes of eighteen Dothideomycetes fungi.</title>
        <authorList>
            <person name="Ohm R.A."/>
            <person name="Feau N."/>
            <person name="Henrissat B."/>
            <person name="Schoch C.L."/>
            <person name="Horwitz B.A."/>
            <person name="Barry K.W."/>
            <person name="Condon B.J."/>
            <person name="Copeland A.C."/>
            <person name="Dhillon B."/>
            <person name="Glaser F."/>
            <person name="Hesse C.N."/>
            <person name="Kosti I."/>
            <person name="LaButti K."/>
            <person name="Lindquist E.A."/>
            <person name="Lucas S."/>
            <person name="Salamov A.A."/>
            <person name="Bradshaw R.E."/>
            <person name="Ciuffetti L."/>
            <person name="Hamelin R.C."/>
            <person name="Kema G.H.J."/>
            <person name="Lawrence C."/>
            <person name="Scott J.A."/>
            <person name="Spatafora J.W."/>
            <person name="Turgeon B.G."/>
            <person name="de Wit P.J.G.M."/>
            <person name="Zhong S."/>
            <person name="Goodwin S.B."/>
            <person name="Grigoriev I.V."/>
        </authorList>
    </citation>
    <scope>NUCLEOTIDE SEQUENCE [LARGE SCALE GENOMIC DNA]</scope>
    <source>
        <strain evidence="3">NZE10 / CBS 128990</strain>
    </source>
</reference>
<dbReference type="AlphaFoldDB" id="N1PQL7"/>
<name>N1PQL7_DOTSN</name>
<proteinExistence type="predicted"/>
<dbReference type="eggNOG" id="ENOG502R9DQ">
    <property type="taxonomic scope" value="Eukaryota"/>
</dbReference>
<dbReference type="EMBL" id="KB446539">
    <property type="protein sequence ID" value="EME44719.1"/>
    <property type="molecule type" value="Genomic_DNA"/>
</dbReference>
<dbReference type="OrthoDB" id="3649946at2759"/>
<keyword evidence="3" id="KW-1185">Reference proteome</keyword>
<feature type="region of interest" description="Disordered" evidence="1">
    <location>
        <begin position="1"/>
        <end position="54"/>
    </location>
</feature>
<evidence type="ECO:0000313" key="2">
    <source>
        <dbReference type="EMBL" id="EME44719.1"/>
    </source>
</evidence>